<dbReference type="EMBL" id="BJHX01000001">
    <property type="protein sequence ID" value="GDY65502.1"/>
    <property type="molecule type" value="Genomic_DNA"/>
</dbReference>
<evidence type="ECO:0000313" key="2">
    <source>
        <dbReference type="EMBL" id="GDY65502.1"/>
    </source>
</evidence>
<dbReference type="AlphaFoldDB" id="A0A4D4LVX4"/>
<dbReference type="Proteomes" id="UP000302139">
    <property type="component" value="Unassembled WGS sequence"/>
</dbReference>
<feature type="region of interest" description="Disordered" evidence="1">
    <location>
        <begin position="1"/>
        <end position="32"/>
    </location>
</feature>
<gene>
    <name evidence="2" type="ORF">SAV14893_048950</name>
</gene>
<comment type="caution">
    <text evidence="2">The sequence shown here is derived from an EMBL/GenBank/DDBJ whole genome shotgun (WGS) entry which is preliminary data.</text>
</comment>
<name>A0A4D4LVX4_STRAX</name>
<reference evidence="2 3" key="1">
    <citation type="submission" date="2019-04" db="EMBL/GenBank/DDBJ databases">
        <title>Draft genome sequences of Streptomyces avermitilis NBRC 14893.</title>
        <authorList>
            <person name="Komaki H."/>
            <person name="Tamura T."/>
            <person name="Hosoyama A."/>
        </authorList>
    </citation>
    <scope>NUCLEOTIDE SEQUENCE [LARGE SCALE GENOMIC DNA]</scope>
    <source>
        <strain evidence="2 3">NBRC 14893</strain>
    </source>
</reference>
<sequence length="83" mass="8403">MTAERTLPPPGGQPPVHGFPPVSVIPPRDATAGFRFPAGQRTAARRPHGLPLLAADAAAALTAALALPHPLLTVPPCCSPSSV</sequence>
<evidence type="ECO:0000256" key="1">
    <source>
        <dbReference type="SAM" id="MobiDB-lite"/>
    </source>
</evidence>
<organism evidence="2 3">
    <name type="scientific">Streptomyces avermitilis</name>
    <dbReference type="NCBI Taxonomy" id="33903"/>
    <lineage>
        <taxon>Bacteria</taxon>
        <taxon>Bacillati</taxon>
        <taxon>Actinomycetota</taxon>
        <taxon>Actinomycetes</taxon>
        <taxon>Kitasatosporales</taxon>
        <taxon>Streptomycetaceae</taxon>
        <taxon>Streptomyces</taxon>
    </lineage>
</organism>
<proteinExistence type="predicted"/>
<evidence type="ECO:0000313" key="3">
    <source>
        <dbReference type="Proteomes" id="UP000302139"/>
    </source>
</evidence>
<accession>A0A4D4LVX4</accession>
<protein>
    <submittedName>
        <fullName evidence="2">Uncharacterized protein</fullName>
    </submittedName>
</protein>